<reference evidence="8" key="1">
    <citation type="submission" date="2022-08" db="EMBL/GenBank/DDBJ databases">
        <authorList>
            <person name="Deng Y."/>
            <person name="Han X.-F."/>
            <person name="Zhang Y.-Q."/>
        </authorList>
    </citation>
    <scope>NUCLEOTIDE SEQUENCE</scope>
    <source>
        <strain evidence="8">CPCC 205763</strain>
    </source>
</reference>
<dbReference type="SUPFAM" id="SSF52540">
    <property type="entry name" value="P-loop containing nucleoside triphosphate hydrolases"/>
    <property type="match status" value="1"/>
</dbReference>
<dbReference type="InterPro" id="IPR027417">
    <property type="entry name" value="P-loop_NTPase"/>
</dbReference>
<dbReference type="InterPro" id="IPR001650">
    <property type="entry name" value="Helicase_C-like"/>
</dbReference>
<keyword evidence="3 8" id="KW-0347">Helicase</keyword>
<feature type="compositionally biased region" description="Gly residues" evidence="5">
    <location>
        <begin position="1044"/>
        <end position="1063"/>
    </location>
</feature>
<name>A0ABT2GQR5_9MICO</name>
<dbReference type="InterPro" id="IPR007502">
    <property type="entry name" value="Helicase-assoc_dom"/>
</dbReference>
<dbReference type="PROSITE" id="PS51192">
    <property type="entry name" value="HELICASE_ATP_BIND_1"/>
    <property type="match status" value="1"/>
</dbReference>
<evidence type="ECO:0000256" key="4">
    <source>
        <dbReference type="ARBA" id="ARBA00022840"/>
    </source>
</evidence>
<dbReference type="Pfam" id="PF11898">
    <property type="entry name" value="DUF3418"/>
    <property type="match status" value="1"/>
</dbReference>
<dbReference type="Pfam" id="PF21010">
    <property type="entry name" value="HA2_C"/>
    <property type="match status" value="1"/>
</dbReference>
<dbReference type="PANTHER" id="PTHR18934:SF99">
    <property type="entry name" value="ATP-DEPENDENT RNA HELICASE DHX37-RELATED"/>
    <property type="match status" value="1"/>
</dbReference>
<feature type="compositionally biased region" description="Gly residues" evidence="5">
    <location>
        <begin position="254"/>
        <end position="266"/>
    </location>
</feature>
<dbReference type="NCBIfam" id="TIGR01967">
    <property type="entry name" value="DEAH_box_HrpA"/>
    <property type="match status" value="1"/>
</dbReference>
<evidence type="ECO:0000259" key="7">
    <source>
        <dbReference type="PROSITE" id="PS51194"/>
    </source>
</evidence>
<feature type="compositionally biased region" description="Low complexity" evidence="5">
    <location>
        <begin position="218"/>
        <end position="230"/>
    </location>
</feature>
<accession>A0ABT2GQR5</accession>
<organism evidence="8 9">
    <name type="scientific">Herbiconiux aconitum</name>
    <dbReference type="NCBI Taxonomy" id="2970913"/>
    <lineage>
        <taxon>Bacteria</taxon>
        <taxon>Bacillati</taxon>
        <taxon>Actinomycetota</taxon>
        <taxon>Actinomycetes</taxon>
        <taxon>Micrococcales</taxon>
        <taxon>Microbacteriaceae</taxon>
        <taxon>Herbiconiux</taxon>
    </lineage>
</organism>
<dbReference type="CDD" id="cd18791">
    <property type="entry name" value="SF2_C_RHA"/>
    <property type="match status" value="1"/>
</dbReference>
<dbReference type="InterPro" id="IPR024590">
    <property type="entry name" value="HrpA_C"/>
</dbReference>
<dbReference type="PANTHER" id="PTHR18934">
    <property type="entry name" value="ATP-DEPENDENT RNA HELICASE"/>
    <property type="match status" value="1"/>
</dbReference>
<dbReference type="Gene3D" id="3.40.50.300">
    <property type="entry name" value="P-loop containing nucleotide triphosphate hydrolases"/>
    <property type="match status" value="2"/>
</dbReference>
<dbReference type="InterPro" id="IPR014001">
    <property type="entry name" value="Helicase_ATP-bd"/>
</dbReference>
<evidence type="ECO:0000313" key="9">
    <source>
        <dbReference type="Proteomes" id="UP001165584"/>
    </source>
</evidence>
<evidence type="ECO:0000256" key="3">
    <source>
        <dbReference type="ARBA" id="ARBA00022806"/>
    </source>
</evidence>
<evidence type="ECO:0000256" key="5">
    <source>
        <dbReference type="SAM" id="MobiDB-lite"/>
    </source>
</evidence>
<dbReference type="SMART" id="SM00490">
    <property type="entry name" value="HELICc"/>
    <property type="match status" value="1"/>
</dbReference>
<dbReference type="InterPro" id="IPR010222">
    <property type="entry name" value="RNA_helicase_HrpA"/>
</dbReference>
<dbReference type="GO" id="GO:0016787">
    <property type="term" value="F:hydrolase activity"/>
    <property type="evidence" value="ECO:0007669"/>
    <property type="project" value="UniProtKB-KW"/>
</dbReference>
<dbReference type="SMART" id="SM00487">
    <property type="entry name" value="DEXDc"/>
    <property type="match status" value="1"/>
</dbReference>
<dbReference type="InterPro" id="IPR011545">
    <property type="entry name" value="DEAD/DEAH_box_helicase_dom"/>
</dbReference>
<dbReference type="InterPro" id="IPR011709">
    <property type="entry name" value="DEAD-box_helicase_OB_fold"/>
</dbReference>
<dbReference type="EMBL" id="JANLCM010000001">
    <property type="protein sequence ID" value="MCS5718523.1"/>
    <property type="molecule type" value="Genomic_DNA"/>
</dbReference>
<feature type="domain" description="Helicase ATP-binding" evidence="6">
    <location>
        <begin position="25"/>
        <end position="185"/>
    </location>
</feature>
<feature type="compositionally biased region" description="Acidic residues" evidence="5">
    <location>
        <begin position="207"/>
        <end position="216"/>
    </location>
</feature>
<dbReference type="Pfam" id="PF07717">
    <property type="entry name" value="OB_NTP_bind"/>
    <property type="match status" value="1"/>
</dbReference>
<evidence type="ECO:0000259" key="6">
    <source>
        <dbReference type="PROSITE" id="PS51192"/>
    </source>
</evidence>
<comment type="caution">
    <text evidence="8">The sequence shown here is derived from an EMBL/GenBank/DDBJ whole genome shotgun (WGS) entry which is preliminary data.</text>
</comment>
<feature type="domain" description="Helicase C-terminal" evidence="7">
    <location>
        <begin position="282"/>
        <end position="458"/>
    </location>
</feature>
<keyword evidence="2 8" id="KW-0378">Hydrolase</keyword>
<feature type="region of interest" description="Disordered" evidence="5">
    <location>
        <begin position="1027"/>
        <end position="1071"/>
    </location>
</feature>
<keyword evidence="4" id="KW-0067">ATP-binding</keyword>
<keyword evidence="9" id="KW-1185">Reference proteome</keyword>
<sequence>MATPSPLHIVFPPELPVSQKRDEIARAIRDNQVVIVAGETGSGKTTQLPKICLELGRENIGHTQPRRLAARTIAERIAEELGQEVGGLVGYQVRFTDRASAATRIKLMTDGILLNEMNHDRMLSRYDTIIIDEAHERSLNIDFLLGYLKQLLPRRPDLKLIITSATIDPESFARHFADAAGEPAPIVEVSGRTFPVEIRYRPLAPDAEGEDADTDVDAPGPSAPASASAGADHRVAKNGRNGGADSDNSWRLDGGSGGRGGGGRRGGTATPREREPKDLFEAIGDALDELAREKPGDVLVFLSGENEIRDAEESLRGRLASSGRAGDTELLPLYGRLSAADQHKVFQRSSTPGVRRRVILSTNVAETSLTVPGIKYVIDSGTARISRYSVRSKVQRLPIEPISQASANQRSGRSGRTSDGIAIRLYSEEDYTRRPEFTDPEILRTNLAAVILQMISLGLGDIAAFPFLQPPDSRGIKDGLDLLAELNAVTTAKDAGPSLTKIGRDLARLPIEPRFARMVVESKQTGTSREVLAIVAGLTIQDPRERPLEKRGRADELHGRFADQTSDFLTLLNLWNYLEEKQRELSSSAFRRLCKAEFLNYLRIREWQDVYRQLRQLAKPLGLTIGEPSVNPDGIHKSILSGLLSQIGLRDQAKRDYLGARQTRFMIFPGSALAKKQPSAVMSAELVETSRLFARMSAAIDPAWAEPLAGDLLKRSYSEPHWEKKQGAAVAYERVTLYGVPIVARRRIQFARVDAEYARELFIRHALVEGDWESQQAFDRANRAFRRDLEQLEERSRRRDILLDDEAVFEFYQARIPRDVVSQRTFEGWWKKARHDDPELLTMTADTLLPEGAPEVDETEFPAQWQQGDQRLALRYRFEPGADDDGVTATVPLALLPRLDPVAFESQVPGFRQELVTALVRSMPKRLRVNFVPATDWAVRLLDELGPDAVDGSDAKGGFLARLAALMTRLAHVPVSTDDFDRERLPDHLRVTFRVVDERGATVGVGKDLTALQARLADAARASIARLSSAATAPDSRDARAGGRSSGRGAGASGGADAAGGPRGDAASGAGAAAAGVGAGADGAAGAAARIAGAPSGGAVERSGLTDWTIGDLPHFVDTRQHGGVIRAYPALVDEKSSVGVRLMATADEQARATPAGVLRLLLLAVPSPASYVREHLTQNEKLLLATSPYQNVQALFDDAMLACADEALRALHPDGLVWTRSEFDAVRDRLSAAVLPLLDQTVATVVRILGAARDADRKLKTVTSMALLPAITDAREQLAALVRPGFISQTGLARLGHLPRYLAGITYRLEKLPDNPARDRAWMNEVQTATERLVDAGGSVPLRPHAPENLVRARWLIEELRIGLFAQPLGTAEPASLQRITKLLASTT</sequence>
<dbReference type="GO" id="GO:0003724">
    <property type="term" value="F:RNA helicase activity"/>
    <property type="evidence" value="ECO:0007669"/>
    <property type="project" value="UniProtKB-EC"/>
</dbReference>
<dbReference type="SMART" id="SM00847">
    <property type="entry name" value="HA2"/>
    <property type="match status" value="1"/>
</dbReference>
<gene>
    <name evidence="8" type="primary">hrpA</name>
    <name evidence="8" type="ORF">N1027_10295</name>
</gene>
<evidence type="ECO:0000313" key="8">
    <source>
        <dbReference type="EMBL" id="MCS5718523.1"/>
    </source>
</evidence>
<dbReference type="EC" id="3.6.4.13" evidence="8"/>
<dbReference type="RefSeq" id="WP_259507471.1">
    <property type="nucleotide sequence ID" value="NZ_JANLCM010000001.1"/>
</dbReference>
<feature type="region of interest" description="Disordered" evidence="5">
    <location>
        <begin position="206"/>
        <end position="276"/>
    </location>
</feature>
<dbReference type="Gene3D" id="1.20.120.1080">
    <property type="match status" value="1"/>
</dbReference>
<evidence type="ECO:0000256" key="2">
    <source>
        <dbReference type="ARBA" id="ARBA00022801"/>
    </source>
</evidence>
<dbReference type="PROSITE" id="PS51194">
    <property type="entry name" value="HELICASE_CTER"/>
    <property type="match status" value="1"/>
</dbReference>
<evidence type="ECO:0000256" key="1">
    <source>
        <dbReference type="ARBA" id="ARBA00022741"/>
    </source>
</evidence>
<keyword evidence="1" id="KW-0547">Nucleotide-binding</keyword>
<proteinExistence type="predicted"/>
<dbReference type="Pfam" id="PF00271">
    <property type="entry name" value="Helicase_C"/>
    <property type="match status" value="1"/>
</dbReference>
<dbReference type="Pfam" id="PF00270">
    <property type="entry name" value="DEAD"/>
    <property type="match status" value="1"/>
</dbReference>
<protein>
    <submittedName>
        <fullName evidence="8">ATP-dependent RNA helicase HrpA</fullName>
        <ecNumber evidence="8">3.6.4.13</ecNumber>
    </submittedName>
</protein>
<dbReference type="Proteomes" id="UP001165584">
    <property type="component" value="Unassembled WGS sequence"/>
</dbReference>